<dbReference type="PANTHER" id="PTHR21446:SF12">
    <property type="entry name" value="POTASSIUM CHANNEL TETRAMERIZATION DOMAIN CONTAINING 1"/>
    <property type="match status" value="1"/>
</dbReference>
<evidence type="ECO:0000313" key="1">
    <source>
        <dbReference type="EMBL" id="CAC5400379.1"/>
    </source>
</evidence>
<protein>
    <submittedName>
        <fullName evidence="1">KCTD1_15</fullName>
    </submittedName>
</protein>
<dbReference type="EMBL" id="CACVKT020006198">
    <property type="protein sequence ID" value="CAC5400379.1"/>
    <property type="molecule type" value="Genomic_DNA"/>
</dbReference>
<dbReference type="InterPro" id="IPR052787">
    <property type="entry name" value="MAVS"/>
</dbReference>
<keyword evidence="2" id="KW-1185">Reference proteome</keyword>
<dbReference type="AlphaFoldDB" id="A0A6J8CY10"/>
<name>A0A6J8CY10_MYTCO</name>
<organism evidence="1 2">
    <name type="scientific">Mytilus coruscus</name>
    <name type="common">Sea mussel</name>
    <dbReference type="NCBI Taxonomy" id="42192"/>
    <lineage>
        <taxon>Eukaryota</taxon>
        <taxon>Metazoa</taxon>
        <taxon>Spiralia</taxon>
        <taxon>Lophotrochozoa</taxon>
        <taxon>Mollusca</taxon>
        <taxon>Bivalvia</taxon>
        <taxon>Autobranchia</taxon>
        <taxon>Pteriomorphia</taxon>
        <taxon>Mytilida</taxon>
        <taxon>Mytiloidea</taxon>
        <taxon>Mytilidae</taxon>
        <taxon>Mytilinae</taxon>
        <taxon>Mytilus</taxon>
    </lineage>
</organism>
<gene>
    <name evidence="1" type="ORF">MCOR_34561</name>
</gene>
<reference evidence="1 2" key="1">
    <citation type="submission" date="2020-06" db="EMBL/GenBank/DDBJ databases">
        <authorList>
            <person name="Li R."/>
            <person name="Bekaert M."/>
        </authorList>
    </citation>
    <scope>NUCLEOTIDE SEQUENCE [LARGE SCALE GENOMIC DNA]</scope>
    <source>
        <strain evidence="2">wild</strain>
    </source>
</reference>
<accession>A0A6J8CY10</accession>
<dbReference type="OrthoDB" id="5975103at2759"/>
<dbReference type="Proteomes" id="UP000507470">
    <property type="component" value="Unassembled WGS sequence"/>
</dbReference>
<proteinExistence type="predicted"/>
<dbReference type="PANTHER" id="PTHR21446">
    <property type="entry name" value="DUF3504 DOMAIN-CONTAINING PROTEIN"/>
    <property type="match status" value="1"/>
</dbReference>
<sequence length="241" mass="28697">MTKRFHVADNDEIEELLLNKDSLNTKTKVQQFQFKFFRQFLEEGGRENTKFEEYELSELDAALRSFYAGARKSDGSLFKKSAIQNVKYGLKRYLNEKRNIDINKDNEFTKSNLIFQAVKVDLKRKGYAKVDHYPGISEEDLQKLYSGDTPVFDVNTPYGLQFKVWFEYILFLCRRGQENLRTMTKDTFRVKKDASCMKYIYKNKDELDKNQDLWQRPKASFDVGESTWYCKIVYDIYQPFH</sequence>
<evidence type="ECO:0000313" key="2">
    <source>
        <dbReference type="Proteomes" id="UP000507470"/>
    </source>
</evidence>